<evidence type="ECO:0000313" key="1">
    <source>
        <dbReference type="EMBL" id="GJT19322.1"/>
    </source>
</evidence>
<reference evidence="1" key="2">
    <citation type="submission" date="2022-01" db="EMBL/GenBank/DDBJ databases">
        <authorList>
            <person name="Yamashiro T."/>
            <person name="Shiraishi A."/>
            <person name="Satake H."/>
            <person name="Nakayama K."/>
        </authorList>
    </citation>
    <scope>NUCLEOTIDE SEQUENCE</scope>
</reference>
<sequence>MSSPNRSTSDIEDAFSSINILNYTSVSSDSFPASSGSSSFNSSENSTDLILRRHILPRFRRDSFLKPRHVEFCKGGFQPERLARVWLLGAVDGLDGMGRNVEIKNGDSVLESMSIRRIQCIGYGVLGFLGVGTTFDIFQNIHPDIFNTAY</sequence>
<proteinExistence type="predicted"/>
<accession>A0ABQ5BZR8</accession>
<comment type="caution">
    <text evidence="1">The sequence shown here is derived from an EMBL/GenBank/DDBJ whole genome shotgun (WGS) entry which is preliminary data.</text>
</comment>
<gene>
    <name evidence="1" type="ORF">Tco_0878028</name>
</gene>
<dbReference type="Proteomes" id="UP001151760">
    <property type="component" value="Unassembled WGS sequence"/>
</dbReference>
<evidence type="ECO:0000313" key="2">
    <source>
        <dbReference type="Proteomes" id="UP001151760"/>
    </source>
</evidence>
<protein>
    <submittedName>
        <fullName evidence="1">Uncharacterized protein</fullName>
    </submittedName>
</protein>
<organism evidence="1 2">
    <name type="scientific">Tanacetum coccineum</name>
    <dbReference type="NCBI Taxonomy" id="301880"/>
    <lineage>
        <taxon>Eukaryota</taxon>
        <taxon>Viridiplantae</taxon>
        <taxon>Streptophyta</taxon>
        <taxon>Embryophyta</taxon>
        <taxon>Tracheophyta</taxon>
        <taxon>Spermatophyta</taxon>
        <taxon>Magnoliopsida</taxon>
        <taxon>eudicotyledons</taxon>
        <taxon>Gunneridae</taxon>
        <taxon>Pentapetalae</taxon>
        <taxon>asterids</taxon>
        <taxon>campanulids</taxon>
        <taxon>Asterales</taxon>
        <taxon>Asteraceae</taxon>
        <taxon>Asteroideae</taxon>
        <taxon>Anthemideae</taxon>
        <taxon>Anthemidinae</taxon>
        <taxon>Tanacetum</taxon>
    </lineage>
</organism>
<reference evidence="1" key="1">
    <citation type="journal article" date="2022" name="Int. J. Mol. Sci.">
        <title>Draft Genome of Tanacetum Coccineum: Genomic Comparison of Closely Related Tanacetum-Family Plants.</title>
        <authorList>
            <person name="Yamashiro T."/>
            <person name="Shiraishi A."/>
            <person name="Nakayama K."/>
            <person name="Satake H."/>
        </authorList>
    </citation>
    <scope>NUCLEOTIDE SEQUENCE</scope>
</reference>
<keyword evidence="2" id="KW-1185">Reference proteome</keyword>
<name>A0ABQ5BZR8_9ASTR</name>
<dbReference type="EMBL" id="BQNB010013707">
    <property type="protein sequence ID" value="GJT19322.1"/>
    <property type="molecule type" value="Genomic_DNA"/>
</dbReference>